<reference evidence="1" key="1">
    <citation type="submission" date="2020-02" db="EMBL/GenBank/DDBJ databases">
        <authorList>
            <person name="Meier V. D."/>
        </authorList>
    </citation>
    <scope>NUCLEOTIDE SEQUENCE</scope>
    <source>
        <strain evidence="1">AVDCRST_MAG94</strain>
    </source>
</reference>
<dbReference type="InterPro" id="IPR053023">
    <property type="entry name" value="FLAP_modulator"/>
</dbReference>
<dbReference type="EMBL" id="CADCTY010000174">
    <property type="protein sequence ID" value="CAA9303418.1"/>
    <property type="molecule type" value="Genomic_DNA"/>
</dbReference>
<organism evidence="1">
    <name type="scientific">uncultured Leptolyngbya sp</name>
    <dbReference type="NCBI Taxonomy" id="332963"/>
    <lineage>
        <taxon>Bacteria</taxon>
        <taxon>Bacillati</taxon>
        <taxon>Cyanobacteriota</taxon>
        <taxon>Cyanophyceae</taxon>
        <taxon>Leptolyngbyales</taxon>
        <taxon>Leptolyngbyaceae</taxon>
        <taxon>Leptolyngbya group</taxon>
        <taxon>Leptolyngbya</taxon>
        <taxon>environmental samples</taxon>
    </lineage>
</organism>
<name>A0A6J4KE34_9CYAN</name>
<gene>
    <name evidence="1" type="ORF">AVDCRST_MAG94-516</name>
</gene>
<proteinExistence type="predicted"/>
<accession>A0A6J4KE34</accession>
<evidence type="ECO:0008006" key="2">
    <source>
        <dbReference type="Google" id="ProtNLM"/>
    </source>
</evidence>
<dbReference type="Pfam" id="PF07466">
    <property type="entry name" value="DUF1517"/>
    <property type="match status" value="1"/>
</dbReference>
<protein>
    <recommendedName>
        <fullName evidence="2">DUF1517 domain-containing protein</fullName>
    </recommendedName>
</protein>
<dbReference type="PANTHER" id="PTHR33975">
    <property type="entry name" value="MYELIN-ASSOCIATED OLIGODENDROCYTE BASIC PROTEIN"/>
    <property type="match status" value="1"/>
</dbReference>
<sequence>MEQDLQAMSDSDGADDSELTNDIVTVSRLQIALRSRAKRLQTKLSDIALRANTATTEGLFELLQETASTLLENADFWTHVLAGSQTVDSREQAEALFNQYSIQERSKFSAETLTNVNGVVSQKAPVATPSSEQSAYVVVTLLLGTADDAPLFNEIYSTSLLRDVLEEITLLRSRFLLVFELLWTPQDVTDSLTEADLASDYADLVPIA</sequence>
<dbReference type="AlphaFoldDB" id="A0A6J4KE34"/>
<dbReference type="PANTHER" id="PTHR33975:SF2">
    <property type="entry name" value="MYELIN-ASSOCIATED OLIGODENDROCYTE BASIC PROTEIN"/>
    <property type="match status" value="1"/>
</dbReference>
<dbReference type="InterPro" id="IPR010903">
    <property type="entry name" value="DUF1517"/>
</dbReference>
<evidence type="ECO:0000313" key="1">
    <source>
        <dbReference type="EMBL" id="CAA9303418.1"/>
    </source>
</evidence>